<feature type="transmembrane region" description="Helical" evidence="6">
    <location>
        <begin position="281"/>
        <end position="304"/>
    </location>
</feature>
<keyword evidence="8" id="KW-1185">Reference proteome</keyword>
<evidence type="ECO:0000256" key="3">
    <source>
        <dbReference type="ARBA" id="ARBA00022989"/>
    </source>
</evidence>
<dbReference type="EnsemblMetazoa" id="CLYHEMT011887.1">
    <property type="protein sequence ID" value="CLYHEMP011887.1"/>
    <property type="gene ID" value="CLYHEMG011887"/>
</dbReference>
<name>A0A7M5ULG2_9CNID</name>
<evidence type="ECO:0000256" key="5">
    <source>
        <dbReference type="SAM" id="MobiDB-lite"/>
    </source>
</evidence>
<dbReference type="AlphaFoldDB" id="A0A7M5ULG2"/>
<dbReference type="RefSeq" id="XP_066922547.1">
    <property type="nucleotide sequence ID" value="XM_067066446.1"/>
</dbReference>
<sequence>MVREKGDREKEPLLQREIRDDFHGSTTASLSSADYDTYIKPYIQTETAVYWYRWYILALFTCIAMMSNIGWNTWGPIETSARATYGWSKSTISLLANWGAFTFVIAVFPSSYILDRYGLRVSTLIAITCLCFGTGVRCITPDPKYATPLIHCGQIMIGFAGPVAQAAATALSSVWFPSNQRTTATAVASLASYCGTALSFLTGPSVVEDFGDYPISEAHSKYKALVDKISKDIMHYLYVQAGVCGVLFILVVFTFPKKPPKPPSATATLERMNFKEGLKKLFFNPQFQLIAFAYGLTTGVYSAWCSDLAINLKSFNINDKTAGFLGFWAVIAGSISGISLSLMADKLGALKLLIILLFVVATGGFAVFSLICVNIVPTSMALFYLTSVVGGLCLNGSIPLFFELAVESSYPVAEGINTGAMTFSNNIYCLIFLSLPLIPNLGTAWMNWFLVGSCVVCVPTMLMFKERYRRLELDMVEGNTTNKNESTNSLPSPTNYNT</sequence>
<dbReference type="OrthoDB" id="422206at2759"/>
<feature type="transmembrane region" description="Helical" evidence="6">
    <location>
        <begin position="324"/>
        <end position="343"/>
    </location>
</feature>
<feature type="transmembrane region" description="Helical" evidence="6">
    <location>
        <begin position="117"/>
        <end position="135"/>
    </location>
</feature>
<dbReference type="GeneID" id="136809885"/>
<feature type="transmembrane region" description="Helical" evidence="6">
    <location>
        <begin position="444"/>
        <end position="464"/>
    </location>
</feature>
<evidence type="ECO:0000256" key="6">
    <source>
        <dbReference type="SAM" id="Phobius"/>
    </source>
</evidence>
<feature type="transmembrane region" description="Helical" evidence="6">
    <location>
        <begin position="382"/>
        <end position="406"/>
    </location>
</feature>
<evidence type="ECO:0000256" key="2">
    <source>
        <dbReference type="ARBA" id="ARBA00022692"/>
    </source>
</evidence>
<feature type="transmembrane region" description="Helical" evidence="6">
    <location>
        <begin position="91"/>
        <end position="110"/>
    </location>
</feature>
<feature type="transmembrane region" description="Helical" evidence="6">
    <location>
        <begin position="155"/>
        <end position="176"/>
    </location>
</feature>
<evidence type="ECO:0000256" key="4">
    <source>
        <dbReference type="ARBA" id="ARBA00023136"/>
    </source>
</evidence>
<accession>A0A7M5ULG2</accession>
<evidence type="ECO:0000313" key="8">
    <source>
        <dbReference type="Proteomes" id="UP000594262"/>
    </source>
</evidence>
<dbReference type="Gene3D" id="1.20.1250.20">
    <property type="entry name" value="MFS general substrate transporter like domains"/>
    <property type="match status" value="1"/>
</dbReference>
<dbReference type="PANTHER" id="PTHR10924:SF27">
    <property type="entry name" value="SOLUTE CARRIER FAMILY 49 MEMBER 4"/>
    <property type="match status" value="1"/>
</dbReference>
<dbReference type="SUPFAM" id="SSF103473">
    <property type="entry name" value="MFS general substrate transporter"/>
    <property type="match status" value="1"/>
</dbReference>
<evidence type="ECO:0000313" key="7">
    <source>
        <dbReference type="EnsemblMetazoa" id="CLYHEMP011887.1"/>
    </source>
</evidence>
<organism evidence="7 8">
    <name type="scientific">Clytia hemisphaerica</name>
    <dbReference type="NCBI Taxonomy" id="252671"/>
    <lineage>
        <taxon>Eukaryota</taxon>
        <taxon>Metazoa</taxon>
        <taxon>Cnidaria</taxon>
        <taxon>Hydrozoa</taxon>
        <taxon>Hydroidolina</taxon>
        <taxon>Leptothecata</taxon>
        <taxon>Obeliida</taxon>
        <taxon>Clytiidae</taxon>
        <taxon>Clytia</taxon>
    </lineage>
</organism>
<dbReference type="InterPro" id="IPR036259">
    <property type="entry name" value="MFS_trans_sf"/>
</dbReference>
<feature type="transmembrane region" description="Helical" evidence="6">
    <location>
        <begin position="418"/>
        <end position="438"/>
    </location>
</feature>
<keyword evidence="3 6" id="KW-1133">Transmembrane helix</keyword>
<evidence type="ECO:0000256" key="1">
    <source>
        <dbReference type="ARBA" id="ARBA00004141"/>
    </source>
</evidence>
<feature type="region of interest" description="Disordered" evidence="5">
    <location>
        <begin position="479"/>
        <end position="498"/>
    </location>
</feature>
<dbReference type="InterPro" id="IPR049680">
    <property type="entry name" value="FLVCR1-2_SLC49-like"/>
</dbReference>
<feature type="transmembrane region" description="Helical" evidence="6">
    <location>
        <begin position="233"/>
        <end position="255"/>
    </location>
</feature>
<dbReference type="Proteomes" id="UP000594262">
    <property type="component" value="Unplaced"/>
</dbReference>
<dbReference type="GO" id="GO:0022857">
    <property type="term" value="F:transmembrane transporter activity"/>
    <property type="evidence" value="ECO:0007669"/>
    <property type="project" value="InterPro"/>
</dbReference>
<protein>
    <submittedName>
        <fullName evidence="7">Uncharacterized protein</fullName>
    </submittedName>
</protein>
<dbReference type="GO" id="GO:0016020">
    <property type="term" value="C:membrane"/>
    <property type="evidence" value="ECO:0007669"/>
    <property type="project" value="UniProtKB-SubCell"/>
</dbReference>
<comment type="subcellular location">
    <subcellularLocation>
        <location evidence="1">Membrane</location>
        <topology evidence="1">Multi-pass membrane protein</topology>
    </subcellularLocation>
</comment>
<feature type="transmembrane region" description="Helical" evidence="6">
    <location>
        <begin position="352"/>
        <end position="376"/>
    </location>
</feature>
<keyword evidence="2 6" id="KW-0812">Transmembrane</keyword>
<dbReference type="PANTHER" id="PTHR10924">
    <property type="entry name" value="MAJOR FACILITATOR SUPERFAMILY PROTEIN-RELATED"/>
    <property type="match status" value="1"/>
</dbReference>
<proteinExistence type="predicted"/>
<dbReference type="InterPro" id="IPR011701">
    <property type="entry name" value="MFS"/>
</dbReference>
<keyword evidence="4 6" id="KW-0472">Membrane</keyword>
<reference evidence="7" key="1">
    <citation type="submission" date="2021-01" db="UniProtKB">
        <authorList>
            <consortium name="EnsemblMetazoa"/>
        </authorList>
    </citation>
    <scope>IDENTIFICATION</scope>
</reference>
<dbReference type="Pfam" id="PF07690">
    <property type="entry name" value="MFS_1"/>
    <property type="match status" value="1"/>
</dbReference>
<feature type="transmembrane region" description="Helical" evidence="6">
    <location>
        <begin position="50"/>
        <end position="71"/>
    </location>
</feature>